<name>A0A1X0NDM8_9TRYP</name>
<keyword evidence="3" id="KW-1185">Reference proteome</keyword>
<feature type="non-terminal residue" evidence="2">
    <location>
        <position position="1"/>
    </location>
</feature>
<feature type="non-terminal residue" evidence="2">
    <location>
        <position position="118"/>
    </location>
</feature>
<evidence type="ECO:0000256" key="1">
    <source>
        <dbReference type="SAM" id="MobiDB-lite"/>
    </source>
</evidence>
<dbReference type="RefSeq" id="XP_028876872.1">
    <property type="nucleotide sequence ID" value="XM_029031824.1"/>
</dbReference>
<feature type="region of interest" description="Disordered" evidence="1">
    <location>
        <begin position="29"/>
        <end position="118"/>
    </location>
</feature>
<gene>
    <name evidence="2" type="ORF">TM35_001271000</name>
</gene>
<dbReference type="EMBL" id="NBCO01000127">
    <property type="protein sequence ID" value="ORC81194.1"/>
    <property type="molecule type" value="Genomic_DNA"/>
</dbReference>
<reference evidence="2 3" key="1">
    <citation type="submission" date="2017-03" db="EMBL/GenBank/DDBJ databases">
        <title>An alternative strategy for trypanosome survival in the mammalian bloodstream revealed through genome and transcriptome analysis of the ubiquitous bovine parasite Trypanosoma (Megatrypanum) theileri.</title>
        <authorList>
            <person name="Kelly S."/>
            <person name="Ivens A."/>
            <person name="Mott A."/>
            <person name="O'Neill E."/>
            <person name="Emms D."/>
            <person name="Macleod O."/>
            <person name="Voorheis P."/>
            <person name="Matthews J."/>
            <person name="Matthews K."/>
            <person name="Carrington M."/>
        </authorList>
    </citation>
    <scope>NUCLEOTIDE SEQUENCE [LARGE SCALE GENOMIC DNA]</scope>
    <source>
        <strain evidence="2">Edinburgh</strain>
    </source>
</reference>
<dbReference type="Proteomes" id="UP000192257">
    <property type="component" value="Unassembled WGS sequence"/>
</dbReference>
<dbReference type="VEuPathDB" id="TriTrypDB:TM35_001271000"/>
<feature type="compositionally biased region" description="Low complexity" evidence="1">
    <location>
        <begin position="38"/>
        <end position="49"/>
    </location>
</feature>
<dbReference type="AlphaFoldDB" id="A0A1X0NDM8"/>
<organism evidence="2 3">
    <name type="scientific">Trypanosoma theileri</name>
    <dbReference type="NCBI Taxonomy" id="67003"/>
    <lineage>
        <taxon>Eukaryota</taxon>
        <taxon>Discoba</taxon>
        <taxon>Euglenozoa</taxon>
        <taxon>Kinetoplastea</taxon>
        <taxon>Metakinetoplastina</taxon>
        <taxon>Trypanosomatida</taxon>
        <taxon>Trypanosomatidae</taxon>
        <taxon>Trypanosoma</taxon>
    </lineage>
</organism>
<proteinExistence type="predicted"/>
<feature type="compositionally biased region" description="Low complexity" evidence="1">
    <location>
        <begin position="87"/>
        <end position="101"/>
    </location>
</feature>
<accession>A0A1X0NDM8</accession>
<protein>
    <submittedName>
        <fullName evidence="2">Uncharacterized protein</fullName>
    </submittedName>
</protein>
<evidence type="ECO:0000313" key="3">
    <source>
        <dbReference type="Proteomes" id="UP000192257"/>
    </source>
</evidence>
<comment type="caution">
    <text evidence="2">The sequence shown here is derived from an EMBL/GenBank/DDBJ whole genome shotgun (WGS) entry which is preliminary data.</text>
</comment>
<dbReference type="STRING" id="67003.A0A1X0NDM8"/>
<evidence type="ECO:0000313" key="2">
    <source>
        <dbReference type="EMBL" id="ORC81194.1"/>
    </source>
</evidence>
<dbReference type="GeneID" id="39991604"/>
<sequence>VKEMCKPDSNPEVVVEGRKCSVWLKSQKVEEARKHVQSSAERAGSEGAAIRSDAQGVQVEHPAGEIPHRDSDSSDHNDGTLRSPVDSSAPQGSSGNSSHSHTTITAAQEVSASSVETP</sequence>
<feature type="compositionally biased region" description="Basic and acidic residues" evidence="1">
    <location>
        <begin position="62"/>
        <end position="79"/>
    </location>
</feature>
<feature type="compositionally biased region" description="Polar residues" evidence="1">
    <location>
        <begin position="102"/>
        <end position="118"/>
    </location>
</feature>